<sequence>MKMVENLPSLMRINKTYNIKYEACVEEISFTTARKVLFGLEDIESLKMEYSK</sequence>
<dbReference type="AlphaFoldDB" id="A0A0F9L518"/>
<reference evidence="1" key="1">
    <citation type="journal article" date="2015" name="Nature">
        <title>Complex archaea that bridge the gap between prokaryotes and eukaryotes.</title>
        <authorList>
            <person name="Spang A."/>
            <person name="Saw J.H."/>
            <person name="Jorgensen S.L."/>
            <person name="Zaremba-Niedzwiedzka K."/>
            <person name="Martijn J."/>
            <person name="Lind A.E."/>
            <person name="van Eijk R."/>
            <person name="Schleper C."/>
            <person name="Guy L."/>
            <person name="Ettema T.J."/>
        </authorList>
    </citation>
    <scope>NUCLEOTIDE SEQUENCE</scope>
</reference>
<protein>
    <submittedName>
        <fullName evidence="1">Uncharacterized protein</fullName>
    </submittedName>
</protein>
<proteinExistence type="predicted"/>
<accession>A0A0F9L518</accession>
<dbReference type="EMBL" id="LAZR01006748">
    <property type="protein sequence ID" value="KKM89909.1"/>
    <property type="molecule type" value="Genomic_DNA"/>
</dbReference>
<organism evidence="1">
    <name type="scientific">marine sediment metagenome</name>
    <dbReference type="NCBI Taxonomy" id="412755"/>
    <lineage>
        <taxon>unclassified sequences</taxon>
        <taxon>metagenomes</taxon>
        <taxon>ecological metagenomes</taxon>
    </lineage>
</organism>
<comment type="caution">
    <text evidence="1">The sequence shown here is derived from an EMBL/GenBank/DDBJ whole genome shotgun (WGS) entry which is preliminary data.</text>
</comment>
<evidence type="ECO:0000313" key="1">
    <source>
        <dbReference type="EMBL" id="KKM89909.1"/>
    </source>
</evidence>
<name>A0A0F9L518_9ZZZZ</name>
<gene>
    <name evidence="1" type="ORF">LCGC14_1243940</name>
</gene>